<dbReference type="SUPFAM" id="SSF48452">
    <property type="entry name" value="TPR-like"/>
    <property type="match status" value="2"/>
</dbReference>
<reference evidence="4 5" key="1">
    <citation type="submission" date="2018-05" db="EMBL/GenBank/DDBJ databases">
        <title>Chitinophaga sp. nov., isolated from rhizosphere soil of Alhagi.</title>
        <authorList>
            <person name="Liu Y."/>
        </authorList>
    </citation>
    <scope>NUCLEOTIDE SEQUENCE [LARGE SCALE GENOMIC DNA]</scope>
    <source>
        <strain evidence="4 5">T22</strain>
    </source>
</reference>
<evidence type="ECO:0000313" key="5">
    <source>
        <dbReference type="Proteomes" id="UP000246099"/>
    </source>
</evidence>
<dbReference type="PROSITE" id="PS50005">
    <property type="entry name" value="TPR"/>
    <property type="match status" value="4"/>
</dbReference>
<dbReference type="PANTHER" id="PTHR34220">
    <property type="entry name" value="SENSOR HISTIDINE KINASE YPDA"/>
    <property type="match status" value="1"/>
</dbReference>
<protein>
    <recommendedName>
        <fullName evidence="3">Signal transduction histidine kinase internal region domain-containing protein</fullName>
    </recommendedName>
</protein>
<dbReference type="InterPro" id="IPR050640">
    <property type="entry name" value="Bact_2-comp_sensor_kinase"/>
</dbReference>
<name>A0ABM6WB02_9BACT</name>
<dbReference type="EMBL" id="CP029600">
    <property type="protein sequence ID" value="AWO01059.1"/>
    <property type="molecule type" value="Genomic_DNA"/>
</dbReference>
<keyword evidence="2" id="KW-0472">Membrane</keyword>
<dbReference type="Pfam" id="PF06580">
    <property type="entry name" value="His_kinase"/>
    <property type="match status" value="1"/>
</dbReference>
<dbReference type="InterPro" id="IPR011990">
    <property type="entry name" value="TPR-like_helical_dom_sf"/>
</dbReference>
<dbReference type="SMART" id="SM00028">
    <property type="entry name" value="TPR"/>
    <property type="match status" value="8"/>
</dbReference>
<sequence length="676" mass="75266">MIRSVLLIVTILFAGSAVAQKPLVDSLTGALERHRAEDTLRLHLLNELSFAYYQVDPAQGAAIAGQAIELAGRLRHPAMLAAAYNNKGTNHWAMGEDSLARGATERALNIHLEAGNKLGAAKALNNLALSYYNMSDFRKALEYHQEALSLFTGLEHYAGIANTYSNMGVVYLALSDYPQALKYFLDVARQWRGKDSAATANTLVNIGLVYKNMKDYPRALQYAGEALSLYASAGNRQGEANACGNLGTLYNEHGDPQTALQYYKRGLALNTSIGNKRRIASDLVNIGTVYQGMNDNSMAHDYLERGLRLYEQTNDRENTVYAMIKLAETNIDLGNTAGARSSLQKAIQLASEASSVQNQSFAWEAMSKVLQQSGQYNEALQAYKRHIALRDSIFNSAKARSVMHMQIQFEFEKKEALLKAAHERDNALARAEARRRKAIEIAVLTGLLLLIAAAAGGYALYRKRRDAEMRVKMADTEMKALRAQMNPHFIFNSLNAISAFISRNEPLQADDYLVRFSAVIRTILENSEFKEITLSEDLQVLEHYMKLERTRLNGAFDYTVRIDGTIDPHNTLVPPLLLQPFVENSIWHGLSGIDRQGRILIDISLQNGGLVCVVEDNGRGRQSRQAANGRKSMGIPITRSRVRIWNNSRGKADNIIFTDLEQGTKVMVTIQLKHKF</sequence>
<feature type="repeat" description="TPR" evidence="1">
    <location>
        <begin position="200"/>
        <end position="233"/>
    </location>
</feature>
<feature type="repeat" description="TPR" evidence="1">
    <location>
        <begin position="240"/>
        <end position="273"/>
    </location>
</feature>
<keyword evidence="1" id="KW-0802">TPR repeat</keyword>
<keyword evidence="2" id="KW-1133">Transmembrane helix</keyword>
<organism evidence="4 5">
    <name type="scientific">Chitinophaga alhagiae</name>
    <dbReference type="NCBI Taxonomy" id="2203219"/>
    <lineage>
        <taxon>Bacteria</taxon>
        <taxon>Pseudomonadati</taxon>
        <taxon>Bacteroidota</taxon>
        <taxon>Chitinophagia</taxon>
        <taxon>Chitinophagales</taxon>
        <taxon>Chitinophagaceae</taxon>
        <taxon>Chitinophaga</taxon>
    </lineage>
</organism>
<keyword evidence="2" id="KW-0812">Transmembrane</keyword>
<dbReference type="InterPro" id="IPR010559">
    <property type="entry name" value="Sig_transdc_His_kin_internal"/>
</dbReference>
<dbReference type="Gene3D" id="1.25.40.10">
    <property type="entry name" value="Tetratricopeptide repeat domain"/>
    <property type="match status" value="2"/>
</dbReference>
<feature type="repeat" description="TPR" evidence="1">
    <location>
        <begin position="161"/>
        <end position="194"/>
    </location>
</feature>
<evidence type="ECO:0000259" key="3">
    <source>
        <dbReference type="Pfam" id="PF06580"/>
    </source>
</evidence>
<dbReference type="Proteomes" id="UP000246099">
    <property type="component" value="Chromosome"/>
</dbReference>
<feature type="domain" description="Signal transduction histidine kinase internal region" evidence="3">
    <location>
        <begin position="477"/>
        <end position="554"/>
    </location>
</feature>
<dbReference type="Pfam" id="PF13424">
    <property type="entry name" value="TPR_12"/>
    <property type="match status" value="3"/>
</dbReference>
<proteinExistence type="predicted"/>
<feature type="transmembrane region" description="Helical" evidence="2">
    <location>
        <begin position="441"/>
        <end position="461"/>
    </location>
</feature>
<evidence type="ECO:0000256" key="1">
    <source>
        <dbReference type="PROSITE-ProRule" id="PRU00339"/>
    </source>
</evidence>
<dbReference type="PANTHER" id="PTHR34220:SF7">
    <property type="entry name" value="SENSOR HISTIDINE KINASE YPDA"/>
    <property type="match status" value="1"/>
</dbReference>
<dbReference type="InterPro" id="IPR019734">
    <property type="entry name" value="TPR_rpt"/>
</dbReference>
<dbReference type="Gene3D" id="3.30.565.10">
    <property type="entry name" value="Histidine kinase-like ATPase, C-terminal domain"/>
    <property type="match status" value="1"/>
</dbReference>
<dbReference type="PROSITE" id="PS50293">
    <property type="entry name" value="TPR_REGION"/>
    <property type="match status" value="1"/>
</dbReference>
<gene>
    <name evidence="4" type="ORF">DLD77_04770</name>
</gene>
<accession>A0ABM6WB02</accession>
<evidence type="ECO:0000256" key="2">
    <source>
        <dbReference type="SAM" id="Phobius"/>
    </source>
</evidence>
<feature type="repeat" description="TPR" evidence="1">
    <location>
        <begin position="121"/>
        <end position="154"/>
    </location>
</feature>
<evidence type="ECO:0000313" key="4">
    <source>
        <dbReference type="EMBL" id="AWO01059.1"/>
    </source>
</evidence>
<dbReference type="InterPro" id="IPR036890">
    <property type="entry name" value="HATPase_C_sf"/>
</dbReference>
<keyword evidence="5" id="KW-1185">Reference proteome</keyword>
<dbReference type="RefSeq" id="WP_119077210.1">
    <property type="nucleotide sequence ID" value="NZ_CP029600.1"/>
</dbReference>
<dbReference type="SUPFAM" id="SSF55874">
    <property type="entry name" value="ATPase domain of HSP90 chaperone/DNA topoisomerase II/histidine kinase"/>
    <property type="match status" value="1"/>
</dbReference>